<dbReference type="InterPro" id="IPR038063">
    <property type="entry name" value="Transpep_catalytic_dom"/>
</dbReference>
<keyword evidence="3 6" id="KW-0133">Cell shape</keyword>
<evidence type="ECO:0000313" key="9">
    <source>
        <dbReference type="EMBL" id="PJJ77289.1"/>
    </source>
</evidence>
<dbReference type="SUPFAM" id="SSF141523">
    <property type="entry name" value="L,D-transpeptidase catalytic domain-like"/>
    <property type="match status" value="1"/>
</dbReference>
<feature type="active site" description="Proton donor/acceptor" evidence="6">
    <location>
        <position position="289"/>
    </location>
</feature>
<keyword evidence="4 6" id="KW-0573">Peptidoglycan synthesis</keyword>
<dbReference type="GO" id="GO:0071555">
    <property type="term" value="P:cell wall organization"/>
    <property type="evidence" value="ECO:0007669"/>
    <property type="project" value="UniProtKB-UniRule"/>
</dbReference>
<organism evidence="9 10">
    <name type="scientific">Sediminihabitans luteus</name>
    <dbReference type="NCBI Taxonomy" id="1138585"/>
    <lineage>
        <taxon>Bacteria</taxon>
        <taxon>Bacillati</taxon>
        <taxon>Actinomycetota</taxon>
        <taxon>Actinomycetes</taxon>
        <taxon>Micrococcales</taxon>
        <taxon>Cellulomonadaceae</taxon>
        <taxon>Sediminihabitans</taxon>
    </lineage>
</organism>
<keyword evidence="2" id="KW-0808">Transferase</keyword>
<feature type="compositionally biased region" description="Low complexity" evidence="7">
    <location>
        <begin position="37"/>
        <end position="82"/>
    </location>
</feature>
<dbReference type="InterPro" id="IPR005490">
    <property type="entry name" value="LD_TPept_cat_dom"/>
</dbReference>
<dbReference type="Gene3D" id="2.40.440.10">
    <property type="entry name" value="L,D-transpeptidase catalytic domain-like"/>
    <property type="match status" value="1"/>
</dbReference>
<evidence type="ECO:0000259" key="8">
    <source>
        <dbReference type="PROSITE" id="PS52029"/>
    </source>
</evidence>
<feature type="region of interest" description="Disordered" evidence="7">
    <location>
        <begin position="29"/>
        <end position="143"/>
    </location>
</feature>
<evidence type="ECO:0000256" key="6">
    <source>
        <dbReference type="PROSITE-ProRule" id="PRU01373"/>
    </source>
</evidence>
<dbReference type="UniPathway" id="UPA00219"/>
<accession>A0A2M9CZE0</accession>
<evidence type="ECO:0000256" key="5">
    <source>
        <dbReference type="ARBA" id="ARBA00023316"/>
    </source>
</evidence>
<keyword evidence="5 6" id="KW-0961">Cell wall biogenesis/degradation</keyword>
<dbReference type="GO" id="GO:0008360">
    <property type="term" value="P:regulation of cell shape"/>
    <property type="evidence" value="ECO:0007669"/>
    <property type="project" value="UniProtKB-UniRule"/>
</dbReference>
<dbReference type="SUPFAM" id="SSF47090">
    <property type="entry name" value="PGBD-like"/>
    <property type="match status" value="1"/>
</dbReference>
<keyword evidence="10" id="KW-1185">Reference proteome</keyword>
<comment type="caution">
    <text evidence="9">The sequence shown here is derived from an EMBL/GenBank/DDBJ whole genome shotgun (WGS) entry which is preliminary data.</text>
</comment>
<dbReference type="AlphaFoldDB" id="A0A2M9CZE0"/>
<evidence type="ECO:0000256" key="2">
    <source>
        <dbReference type="ARBA" id="ARBA00022679"/>
    </source>
</evidence>
<dbReference type="GO" id="GO:0018104">
    <property type="term" value="P:peptidoglycan-protein cross-linking"/>
    <property type="evidence" value="ECO:0007669"/>
    <property type="project" value="TreeGrafter"/>
</dbReference>
<dbReference type="OrthoDB" id="9810670at2"/>
<reference evidence="9 10" key="1">
    <citation type="submission" date="2017-11" db="EMBL/GenBank/DDBJ databases">
        <title>Genomic Encyclopedia of Archaeal and Bacterial Type Strains, Phase II (KMG-II): From Individual Species to Whole Genera.</title>
        <authorList>
            <person name="Goeker M."/>
        </authorList>
    </citation>
    <scope>NUCLEOTIDE SEQUENCE [LARGE SCALE GENOMIC DNA]</scope>
    <source>
        <strain evidence="9 10">DSM 25478</strain>
    </source>
</reference>
<dbReference type="GO" id="GO:0071972">
    <property type="term" value="F:peptidoglycan L,D-transpeptidase activity"/>
    <property type="evidence" value="ECO:0007669"/>
    <property type="project" value="TreeGrafter"/>
</dbReference>
<dbReference type="Proteomes" id="UP000231693">
    <property type="component" value="Unassembled WGS sequence"/>
</dbReference>
<comment type="pathway">
    <text evidence="1 6">Cell wall biogenesis; peptidoglycan biosynthesis.</text>
</comment>
<feature type="active site" description="Nucleophile" evidence="6">
    <location>
        <position position="303"/>
    </location>
</feature>
<dbReference type="EMBL" id="PGFE01000001">
    <property type="protein sequence ID" value="PJJ77289.1"/>
    <property type="molecule type" value="Genomic_DNA"/>
</dbReference>
<dbReference type="InterPro" id="IPR036365">
    <property type="entry name" value="PGBD-like_sf"/>
</dbReference>
<dbReference type="PANTHER" id="PTHR30582">
    <property type="entry name" value="L,D-TRANSPEPTIDASE"/>
    <property type="match status" value="1"/>
</dbReference>
<dbReference type="InterPro" id="IPR002477">
    <property type="entry name" value="Peptidoglycan-bd-like"/>
</dbReference>
<dbReference type="InterPro" id="IPR036366">
    <property type="entry name" value="PGBDSf"/>
</dbReference>
<dbReference type="GO" id="GO:0016740">
    <property type="term" value="F:transferase activity"/>
    <property type="evidence" value="ECO:0007669"/>
    <property type="project" value="UniProtKB-KW"/>
</dbReference>
<dbReference type="GO" id="GO:0005576">
    <property type="term" value="C:extracellular region"/>
    <property type="evidence" value="ECO:0007669"/>
    <property type="project" value="TreeGrafter"/>
</dbReference>
<dbReference type="Gene3D" id="1.10.101.10">
    <property type="entry name" value="PGBD-like superfamily/PGBD"/>
    <property type="match status" value="1"/>
</dbReference>
<dbReference type="PROSITE" id="PS52029">
    <property type="entry name" value="LD_TPASE"/>
    <property type="match status" value="1"/>
</dbReference>
<gene>
    <name evidence="9" type="ORF">CLV28_0505</name>
</gene>
<evidence type="ECO:0000256" key="3">
    <source>
        <dbReference type="ARBA" id="ARBA00022960"/>
    </source>
</evidence>
<keyword evidence="9" id="KW-0378">Hydrolase</keyword>
<name>A0A2M9CZE0_9CELL</name>
<feature type="compositionally biased region" description="Low complexity" evidence="7">
    <location>
        <begin position="108"/>
        <end position="118"/>
    </location>
</feature>
<sequence>MPAAPTPRRRPTAVPAGLGLILAGLLALGGCSQGSGTAAPDRSASASATSTTAPTREATATATADPATSATPTVPADVPTDVPTDEAAGEPTDAPTGAPTDEAEGHATEPPADADAGPTPAPTERPDPTADYLRPGSSGERVSELQQALVDLGYRGTGVDGSFGAGTTQAVWALQKAAGLARDGVVGPATLAAVEDGVRPKARSTSGHVLEFDVARQLVLLVDDGTVGAIMNASSGNGDEFEAKGHTYWATTPTGSYAVGRQVDGNYASGLELGDMYRPKFFNGGIAVHGSPSVPAWPASHGCVRVTNASINYIWDVWGAPPGTRVLVY</sequence>
<evidence type="ECO:0000256" key="7">
    <source>
        <dbReference type="SAM" id="MobiDB-lite"/>
    </source>
</evidence>
<evidence type="ECO:0000313" key="10">
    <source>
        <dbReference type="Proteomes" id="UP000231693"/>
    </source>
</evidence>
<dbReference type="InterPro" id="IPR050979">
    <property type="entry name" value="LD-transpeptidase"/>
</dbReference>
<feature type="domain" description="L,D-TPase catalytic" evidence="8">
    <location>
        <begin position="208"/>
        <end position="329"/>
    </location>
</feature>
<protein>
    <submittedName>
        <fullName evidence="9">Peptidoglycan hydrolase-like protein with peptidoglycan-binding domain</fullName>
    </submittedName>
</protein>
<dbReference type="CDD" id="cd16913">
    <property type="entry name" value="YkuD_like"/>
    <property type="match status" value="1"/>
</dbReference>
<proteinExistence type="predicted"/>
<evidence type="ECO:0000256" key="1">
    <source>
        <dbReference type="ARBA" id="ARBA00004752"/>
    </source>
</evidence>
<dbReference type="Pfam" id="PF03734">
    <property type="entry name" value="YkuD"/>
    <property type="match status" value="1"/>
</dbReference>
<evidence type="ECO:0000256" key="4">
    <source>
        <dbReference type="ARBA" id="ARBA00022984"/>
    </source>
</evidence>
<dbReference type="Pfam" id="PF01471">
    <property type="entry name" value="PG_binding_1"/>
    <property type="match status" value="1"/>
</dbReference>
<dbReference type="PANTHER" id="PTHR30582:SF2">
    <property type="entry name" value="L,D-TRANSPEPTIDASE YCIB-RELATED"/>
    <property type="match status" value="1"/>
</dbReference>
<dbReference type="RefSeq" id="WP_100421704.1">
    <property type="nucleotide sequence ID" value="NZ_BOOX01000004.1"/>
</dbReference>